<feature type="active site" evidence="2">
    <location>
        <position position="497"/>
    </location>
</feature>
<dbReference type="InterPro" id="IPR014756">
    <property type="entry name" value="Ig_E-set"/>
</dbReference>
<sequence>MVSQVTCSGETKHHARRTLKHFHGEIHMERNQGASTCIQHQFANHFPHSFINTFKKYLLSTFHVSGTEDSSMSKTDTAPCPFGVDIFERERIRVTKVDWQRSRNGAAHHTQEYPCPELVVRRGQSFSLTLELSRAPDCEETFIFMVETGPRASEALHTKAVFQTSELELGEGWTAAKEAQMENTLTVSLASPPNAVIGRYLLSIRLSSHRKHSNRRLGEFVLLFNPCQPPGAVLLLIPDAALPQASKARAPVHTRPDDCFSEDDVFLASEEERQEYVLNDSGIIFRGVEKHIRAQGWNYGQFEEDILNICLSILDRSPGHQNNPATDVSCRHDPIYVTRVISAMVNSNNDRGVVQGQWQGKYDGGTSPLHWRGSVAILQKWLKGRYKPVKYGQCWVFAGVMCTVLRCLGIATRVVSNFNSAHDTDQNLSVDKYVDSFGRTLEDLTEDSMWCLGIATRVVSNFNSAHDTDQNLSVDKYVDSFGRTLEDLTEDSMWNFHVWNESWFARQDLGPSYNGWQVLDATPQEESEGVFRCGPASVTAIREGDVHLAHDGPFVFAEVNADYITWLWHEDESRERVYSNTKKIGRCISTKAVGSDSRVDITDLYKYPEGSRKERQVYSKAVKRLFSGKASGRRTWIRRAGGRCLWHDDLLEPTTKPSITGKFKLLEPPMLGHDLRLALCLANLTSRVQQVRVNLSGATILYTRKPVAEILHESHAVRLGRQEEKRIPITISYSKYKEDLTEDKKILLAAMCLVTKGEKLLVEKDITLEDFITIKVLGPAMVGVAVTVEVTVVNPLLERVKDCALMVEGSGFLQEQLSIDVPTLEPQERASVQFDITPSKSGPRQLQVDLVSPHFPDIKGFVIIHVATAK</sequence>
<organism evidence="5">
    <name type="scientific">Macaca mulatta</name>
    <name type="common">Rhesus macaque</name>
    <dbReference type="NCBI Taxonomy" id="9544"/>
    <lineage>
        <taxon>Eukaryota</taxon>
        <taxon>Metazoa</taxon>
        <taxon>Chordata</taxon>
        <taxon>Craniata</taxon>
        <taxon>Vertebrata</taxon>
        <taxon>Euteleostomi</taxon>
        <taxon>Mammalia</taxon>
        <taxon>Eutheria</taxon>
        <taxon>Euarchontoglires</taxon>
        <taxon>Primates</taxon>
        <taxon>Haplorrhini</taxon>
        <taxon>Catarrhini</taxon>
        <taxon>Cercopithecidae</taxon>
        <taxon>Cercopithecinae</taxon>
        <taxon>Macaca</taxon>
    </lineage>
</organism>
<dbReference type="InterPro" id="IPR013808">
    <property type="entry name" value="Transglutaminase_AS"/>
</dbReference>
<dbReference type="EMBL" id="CM001262">
    <property type="protein sequence ID" value="EHH19859.1"/>
    <property type="molecule type" value="Genomic_DNA"/>
</dbReference>
<dbReference type="PANTHER" id="PTHR11590:SF50">
    <property type="entry name" value="PROTEIN-GLUTAMINE GAMMA-GLUTAMYLTRANSFERASE 6"/>
    <property type="match status" value="1"/>
</dbReference>
<dbReference type="SMART" id="SM00460">
    <property type="entry name" value="TGc"/>
    <property type="match status" value="2"/>
</dbReference>
<dbReference type="InterPro" id="IPR050779">
    <property type="entry name" value="Transglutaminase"/>
</dbReference>
<reference evidence="5" key="1">
    <citation type="journal article" date="2011" name="Nat. Biotechnol.">
        <title>Genome sequencing and comparison of two nonhuman primate animal models, the cynomolgus and Chinese rhesus macaques.</title>
        <authorList>
            <person name="Yan G."/>
            <person name="Zhang G."/>
            <person name="Fang X."/>
            <person name="Zhang Y."/>
            <person name="Li C."/>
            <person name="Ling F."/>
            <person name="Cooper D.N."/>
            <person name="Li Q."/>
            <person name="Li Y."/>
            <person name="van Gool A.J."/>
            <person name="Du H."/>
            <person name="Chen J."/>
            <person name="Chen R."/>
            <person name="Zhang P."/>
            <person name="Huang Z."/>
            <person name="Thompson J.R."/>
            <person name="Meng Y."/>
            <person name="Bai Y."/>
            <person name="Wang J."/>
            <person name="Zhuo M."/>
            <person name="Wang T."/>
            <person name="Huang Y."/>
            <person name="Wei L."/>
            <person name="Li J."/>
            <person name="Wang Z."/>
            <person name="Hu H."/>
            <person name="Yang P."/>
            <person name="Le L."/>
            <person name="Stenson P.D."/>
            <person name="Li B."/>
            <person name="Liu X."/>
            <person name="Ball E.V."/>
            <person name="An N."/>
            <person name="Huang Q."/>
            <person name="Zhang Y."/>
            <person name="Fan W."/>
            <person name="Zhang X."/>
            <person name="Li Y."/>
            <person name="Wang W."/>
            <person name="Katze M.G."/>
            <person name="Su B."/>
            <person name="Nielsen R."/>
            <person name="Yang H."/>
            <person name="Wang J."/>
            <person name="Wang X."/>
            <person name="Wang J."/>
        </authorList>
    </citation>
    <scope>NUCLEOTIDE SEQUENCE [LARGE SCALE GENOMIC DNA]</scope>
    <source>
        <strain evidence="5">CR-5</strain>
    </source>
</reference>
<evidence type="ECO:0000259" key="4">
    <source>
        <dbReference type="SMART" id="SM00460"/>
    </source>
</evidence>
<dbReference type="InterPro" id="IPR002931">
    <property type="entry name" value="Transglutaminase-like"/>
</dbReference>
<comment type="cofactor">
    <cofactor evidence="3">
        <name>Ca(2+)</name>
        <dbReference type="ChEBI" id="CHEBI:29108"/>
    </cofactor>
    <text evidence="3">Binds 1 Ca(2+) ion per subunit.</text>
</comment>
<evidence type="ECO:0000256" key="2">
    <source>
        <dbReference type="PIRSR" id="PIRSR000459-1"/>
    </source>
</evidence>
<dbReference type="GO" id="GO:0046872">
    <property type="term" value="F:metal ion binding"/>
    <property type="evidence" value="ECO:0007669"/>
    <property type="project" value="UniProtKB-KW"/>
</dbReference>
<dbReference type="Gene3D" id="2.60.40.10">
    <property type="entry name" value="Immunoglobulins"/>
    <property type="match status" value="3"/>
</dbReference>
<dbReference type="Proteomes" id="UP000013456">
    <property type="component" value="Chromosome 10"/>
</dbReference>
<feature type="binding site" evidence="3">
    <location>
        <position position="562"/>
    </location>
    <ligand>
        <name>Ca(2+)</name>
        <dbReference type="ChEBI" id="CHEBI:29108"/>
    </ligand>
</feature>
<dbReference type="SUPFAM" id="SSF49309">
    <property type="entry name" value="Transglutaminase, two C-terminal domains"/>
    <property type="match status" value="2"/>
</dbReference>
<dbReference type="Pfam" id="PF00868">
    <property type="entry name" value="Transglut_N"/>
    <property type="match status" value="1"/>
</dbReference>
<evidence type="ECO:0000256" key="1">
    <source>
        <dbReference type="ARBA" id="ARBA00005968"/>
    </source>
</evidence>
<protein>
    <submittedName>
        <fullName evidence="5">Protein-glutamine gamma-glutamyltransferase 6</fullName>
    </submittedName>
</protein>
<dbReference type="Gene3D" id="3.90.260.10">
    <property type="entry name" value="Transglutaminase-like"/>
    <property type="match status" value="2"/>
</dbReference>
<dbReference type="FunFam" id="2.60.40.10:FF:000171">
    <property type="entry name" value="protein-glutamine gamma-glutamyltransferase 6"/>
    <property type="match status" value="1"/>
</dbReference>
<evidence type="ECO:0000313" key="5">
    <source>
        <dbReference type="EMBL" id="EHH19859.1"/>
    </source>
</evidence>
<dbReference type="Pfam" id="PF00927">
    <property type="entry name" value="Transglut_C"/>
    <property type="match status" value="2"/>
</dbReference>
<dbReference type="InterPro" id="IPR023608">
    <property type="entry name" value="Transglutaminase_animal"/>
</dbReference>
<keyword evidence="5" id="KW-0808">Transferase</keyword>
<dbReference type="GO" id="GO:0003810">
    <property type="term" value="F:protein-glutamine gamma-glutamyltransferase activity"/>
    <property type="evidence" value="ECO:0007669"/>
    <property type="project" value="InterPro"/>
</dbReference>
<dbReference type="FunFam" id="2.60.40.10:FF:000090">
    <property type="entry name" value="Protein-glutamine gamma-glutamyltransferase 2"/>
    <property type="match status" value="1"/>
</dbReference>
<gene>
    <name evidence="5" type="ORF">EGK_02594</name>
</gene>
<dbReference type="SUPFAM" id="SSF81296">
    <property type="entry name" value="E set domains"/>
    <property type="match status" value="1"/>
</dbReference>
<dbReference type="PROSITE" id="PS00547">
    <property type="entry name" value="TRANSGLUTAMINASES"/>
    <property type="match status" value="1"/>
</dbReference>
<dbReference type="InterPro" id="IPR001102">
    <property type="entry name" value="Transglutaminase_N"/>
</dbReference>
<dbReference type="AlphaFoldDB" id="G7N2S7"/>
<dbReference type="InterPro" id="IPR036238">
    <property type="entry name" value="Transglutaminase_C_sf"/>
</dbReference>
<keyword evidence="3" id="KW-0106">Calcium</keyword>
<feature type="binding site" evidence="3">
    <location>
        <position position="560"/>
    </location>
    <ligand>
        <name>Ca(2+)</name>
        <dbReference type="ChEBI" id="CHEBI:29108"/>
    </ligand>
</feature>
<dbReference type="SUPFAM" id="SSF54001">
    <property type="entry name" value="Cysteine proteinases"/>
    <property type="match status" value="2"/>
</dbReference>
<dbReference type="PANTHER" id="PTHR11590">
    <property type="entry name" value="PROTEIN-GLUTAMINE GAMMA-GLUTAMYLTRANSFERASE"/>
    <property type="match status" value="1"/>
</dbReference>
<dbReference type="InterPro" id="IPR036985">
    <property type="entry name" value="Transglutaminase-like_sf"/>
</dbReference>
<feature type="domain" description="Transglutaminase-like" evidence="4">
    <location>
        <begin position="451"/>
        <end position="523"/>
    </location>
</feature>
<feature type="binding site" evidence="3">
    <location>
        <position position="609"/>
    </location>
    <ligand>
        <name>Ca(2+)</name>
        <dbReference type="ChEBI" id="CHEBI:29108"/>
    </ligand>
</feature>
<keyword evidence="3" id="KW-0479">Metal-binding</keyword>
<name>G7N2S7_MACMU</name>
<accession>G7N2S7</accession>
<dbReference type="InterPro" id="IPR038765">
    <property type="entry name" value="Papain-like_cys_pep_sf"/>
</dbReference>
<feature type="active site" evidence="2">
    <location>
        <position position="520"/>
    </location>
</feature>
<dbReference type="InterPro" id="IPR008958">
    <property type="entry name" value="Transglutaminase_C"/>
</dbReference>
<feature type="binding site" evidence="3">
    <location>
        <position position="614"/>
    </location>
    <ligand>
        <name>Ca(2+)</name>
        <dbReference type="ChEBI" id="CHEBI:29108"/>
    </ligand>
</feature>
<dbReference type="FunFam" id="2.60.40.10:FF:000278">
    <property type="entry name" value="Protein-glutamine gamma-glutamyltransferase 2"/>
    <property type="match status" value="1"/>
</dbReference>
<comment type="similarity">
    <text evidence="1">Belongs to the transglutaminase superfamily. Transglutaminase family.</text>
</comment>
<feature type="active site" evidence="2">
    <location>
        <position position="394"/>
    </location>
</feature>
<dbReference type="InterPro" id="IPR013783">
    <property type="entry name" value="Ig-like_fold"/>
</dbReference>
<proteinExistence type="inferred from homology"/>
<dbReference type="Pfam" id="PF01841">
    <property type="entry name" value="Transglut_core"/>
    <property type="match status" value="1"/>
</dbReference>
<evidence type="ECO:0000256" key="3">
    <source>
        <dbReference type="PIRSR" id="PIRSR000459-2"/>
    </source>
</evidence>
<dbReference type="PIRSF" id="PIRSF000459">
    <property type="entry name" value="TGM_EBP42"/>
    <property type="match status" value="1"/>
</dbReference>
<feature type="domain" description="Transglutaminase-like" evidence="4">
    <location>
        <begin position="386"/>
        <end position="450"/>
    </location>
</feature>